<gene>
    <name evidence="2" type="ORF">yc1106_01128</name>
</gene>
<evidence type="ECO:0000313" key="2">
    <source>
        <dbReference type="EMBL" id="USP73854.1"/>
    </source>
</evidence>
<name>A0A9Q9DPP5_CURCL</name>
<dbReference type="PANTHER" id="PTHR38846:SF1">
    <property type="entry name" value="C3H1-TYPE DOMAIN-CONTAINING PROTEIN"/>
    <property type="match status" value="1"/>
</dbReference>
<dbReference type="Proteomes" id="UP001056012">
    <property type="component" value="Chromosome 1"/>
</dbReference>
<dbReference type="OrthoDB" id="6105938at2759"/>
<dbReference type="AlphaFoldDB" id="A0A9Q9DPP5"/>
<dbReference type="PANTHER" id="PTHR38846">
    <property type="entry name" value="C3H1-TYPE DOMAIN-CONTAINING PROTEIN"/>
    <property type="match status" value="1"/>
</dbReference>
<dbReference type="VEuPathDB" id="FungiDB:yc1106_01128"/>
<protein>
    <submittedName>
        <fullName evidence="2">Uncharacterized protein</fullName>
    </submittedName>
</protein>
<evidence type="ECO:0000256" key="1">
    <source>
        <dbReference type="SAM" id="MobiDB-lite"/>
    </source>
</evidence>
<reference evidence="2" key="1">
    <citation type="submission" date="2021-12" db="EMBL/GenBank/DDBJ databases">
        <title>Curvularia clavata genome.</title>
        <authorList>
            <person name="Cao Y."/>
        </authorList>
    </citation>
    <scope>NUCLEOTIDE SEQUENCE</scope>
    <source>
        <strain evidence="2">Yc1106</strain>
    </source>
</reference>
<accession>A0A9Q9DPP5</accession>
<keyword evidence="3" id="KW-1185">Reference proteome</keyword>
<proteinExistence type="predicted"/>
<feature type="region of interest" description="Disordered" evidence="1">
    <location>
        <begin position="1"/>
        <end position="25"/>
    </location>
</feature>
<sequence length="176" mass="20524">MPRRRNDSAHPPATNRVPAVSKDVQNTQASKAGSWFLNFPPFVYDPKAGLKSNFDRLATSRNWGKDLKRKRWTQCQMEEFDHAYGTDTTTLESWQNLCREVLIPEPPDSIRKCKNALGSKDVWVNLVNLIDHRNIGVRVIRFKNHKEFREYTQNGRVFPREKAKEEGFIKALLRKL</sequence>
<evidence type="ECO:0000313" key="3">
    <source>
        <dbReference type="Proteomes" id="UP001056012"/>
    </source>
</evidence>
<organism evidence="2 3">
    <name type="scientific">Curvularia clavata</name>
    <dbReference type="NCBI Taxonomy" id="95742"/>
    <lineage>
        <taxon>Eukaryota</taxon>
        <taxon>Fungi</taxon>
        <taxon>Dikarya</taxon>
        <taxon>Ascomycota</taxon>
        <taxon>Pezizomycotina</taxon>
        <taxon>Dothideomycetes</taxon>
        <taxon>Pleosporomycetidae</taxon>
        <taxon>Pleosporales</taxon>
        <taxon>Pleosporineae</taxon>
        <taxon>Pleosporaceae</taxon>
        <taxon>Curvularia</taxon>
    </lineage>
</organism>
<dbReference type="EMBL" id="CP089274">
    <property type="protein sequence ID" value="USP73854.1"/>
    <property type="molecule type" value="Genomic_DNA"/>
</dbReference>